<dbReference type="AlphaFoldDB" id="A0AAN8EP93"/>
<proteinExistence type="predicted"/>
<evidence type="ECO:0000256" key="2">
    <source>
        <dbReference type="SAM" id="Phobius"/>
    </source>
</evidence>
<dbReference type="Proteomes" id="UP001316803">
    <property type="component" value="Unassembled WGS sequence"/>
</dbReference>
<feature type="compositionally biased region" description="Basic and acidic residues" evidence="1">
    <location>
        <begin position="64"/>
        <end position="75"/>
    </location>
</feature>
<evidence type="ECO:0000313" key="3">
    <source>
        <dbReference type="EMBL" id="KAK5958060.1"/>
    </source>
</evidence>
<keyword evidence="2" id="KW-0812">Transmembrane</keyword>
<evidence type="ECO:0000313" key="4">
    <source>
        <dbReference type="Proteomes" id="UP001316803"/>
    </source>
</evidence>
<feature type="transmembrane region" description="Helical" evidence="2">
    <location>
        <begin position="34"/>
        <end position="54"/>
    </location>
</feature>
<accession>A0AAN8EP93</accession>
<name>A0AAN8EP93_9EURO</name>
<keyword evidence="2" id="KW-0472">Membrane</keyword>
<organism evidence="3 4">
    <name type="scientific">Knufia fluminis</name>
    <dbReference type="NCBI Taxonomy" id="191047"/>
    <lineage>
        <taxon>Eukaryota</taxon>
        <taxon>Fungi</taxon>
        <taxon>Dikarya</taxon>
        <taxon>Ascomycota</taxon>
        <taxon>Pezizomycotina</taxon>
        <taxon>Eurotiomycetes</taxon>
        <taxon>Chaetothyriomycetidae</taxon>
        <taxon>Chaetothyriales</taxon>
        <taxon>Trichomeriaceae</taxon>
        <taxon>Knufia</taxon>
    </lineage>
</organism>
<gene>
    <name evidence="3" type="ORF">OHC33_001250</name>
</gene>
<feature type="region of interest" description="Disordered" evidence="1">
    <location>
        <begin position="61"/>
        <end position="87"/>
    </location>
</feature>
<comment type="caution">
    <text evidence="3">The sequence shown here is derived from an EMBL/GenBank/DDBJ whole genome shotgun (WGS) entry which is preliminary data.</text>
</comment>
<keyword evidence="4" id="KW-1185">Reference proteome</keyword>
<reference evidence="3 4" key="1">
    <citation type="submission" date="2022-12" db="EMBL/GenBank/DDBJ databases">
        <title>Genomic features and morphological characterization of a novel Knufia sp. strain isolated from spacecraft assembly facility.</title>
        <authorList>
            <person name="Teixeira M."/>
            <person name="Chander A.M."/>
            <person name="Stajich J.E."/>
            <person name="Venkateswaran K."/>
        </authorList>
    </citation>
    <scope>NUCLEOTIDE SEQUENCE [LARGE SCALE GENOMIC DNA]</scope>
    <source>
        <strain evidence="3 4">FJI-L2-BK-P2</strain>
    </source>
</reference>
<protein>
    <submittedName>
        <fullName evidence="3">Uncharacterized protein</fullName>
    </submittedName>
</protein>
<keyword evidence="2" id="KW-1133">Transmembrane helix</keyword>
<dbReference type="EMBL" id="JAKLMC020000002">
    <property type="protein sequence ID" value="KAK5958060.1"/>
    <property type="molecule type" value="Genomic_DNA"/>
</dbReference>
<evidence type="ECO:0000256" key="1">
    <source>
        <dbReference type="SAM" id="MobiDB-lite"/>
    </source>
</evidence>
<sequence length="104" mass="11912">MAVRGEKPELPTVRETLQHTSQNLDKTKITKKDVYETVMLLFIGAVACAVYFGWDQKKRREKRAGKVQETNRQEESPAETVEVTDQPVRVVLEPDSRIVRAEGR</sequence>